<dbReference type="EMBL" id="CP024614">
    <property type="protein sequence ID" value="AUS50380.1"/>
    <property type="molecule type" value="Genomic_DNA"/>
</dbReference>
<dbReference type="EMBL" id="CNFT01000013">
    <property type="protein sequence ID" value="CKQ77880.1"/>
    <property type="molecule type" value="Genomic_DNA"/>
</dbReference>
<dbReference type="Proteomes" id="UP000236349">
    <property type="component" value="Chromosome"/>
</dbReference>
<dbReference type="Proteomes" id="UP000046680">
    <property type="component" value="Unassembled WGS sequence"/>
</dbReference>
<dbReference type="EMBL" id="CQQC01000767">
    <property type="protein sequence ID" value="CNV39841.1"/>
    <property type="molecule type" value="Genomic_DNA"/>
</dbReference>
<dbReference type="EMBL" id="CFOE01000026">
    <property type="protein sequence ID" value="CFE35857.1"/>
    <property type="molecule type" value="Genomic_DNA"/>
</dbReference>
<dbReference type="Proteomes" id="UP000039021">
    <property type="component" value="Unassembled WGS sequence"/>
</dbReference>
<dbReference type="AlphaFoldDB" id="A0A0T9D5K5"/>
<dbReference type="Proteomes" id="UP000039217">
    <property type="component" value="Unassembled WGS sequence"/>
</dbReference>
<reference evidence="1 14" key="3">
    <citation type="submission" date="2017-10" db="EMBL/GenBank/DDBJ databases">
        <title>Clinical isolate obtained from a human patient with meningeal tuberculosis in michoacan, Mexico.</title>
        <authorList>
            <person name="Guillen-Nepita A.L."/>
            <person name="Negrete-Paz A.M."/>
            <person name="Vazquez-Marrufo G."/>
            <person name="Cruz-Hernandez A."/>
            <person name="Fresia P."/>
            <person name="Naya H."/>
            <person name="Vazquez-Garciduenas M.S."/>
        </authorList>
    </citation>
    <scope>NUCLEOTIDE SEQUENCE [LARGE SCALE GENOMIC DNA]</scope>
    <source>
        <strain evidence="14">Beijing/MYC004</strain>
        <strain evidence="1">MYC004</strain>
    </source>
</reference>
<evidence type="ECO:0000313" key="11">
    <source>
        <dbReference type="Proteomes" id="UP000046680"/>
    </source>
</evidence>
<evidence type="ECO:0000313" key="8">
    <source>
        <dbReference type="Proteomes" id="UP000039021"/>
    </source>
</evidence>
<evidence type="ECO:0000313" key="7">
    <source>
        <dbReference type="EMBL" id="COY37547.1"/>
    </source>
</evidence>
<reference evidence="8 9" key="1">
    <citation type="submission" date="2015-03" db="EMBL/GenBank/DDBJ databases">
        <authorList>
            <consortium name="Pathogen Informatics"/>
        </authorList>
    </citation>
    <scope>NUCLEOTIDE SEQUENCE [LARGE SCALE GENOMIC DNA]</scope>
    <source>
        <strain evidence="4 13">Bir 185</strain>
        <strain evidence="3 11">C09601061</strain>
        <strain evidence="5 9">D00501624</strain>
        <strain evidence="6 10">G09801536</strain>
        <strain evidence="2 12">G09901357</strain>
        <strain evidence="8">N09902308</strain>
    </source>
</reference>
<evidence type="ECO:0000313" key="12">
    <source>
        <dbReference type="Proteomes" id="UP000048289"/>
    </source>
</evidence>
<dbReference type="EMBL" id="CSAD01000053">
    <property type="protein sequence ID" value="COU92011.1"/>
    <property type="molecule type" value="Genomic_DNA"/>
</dbReference>
<dbReference type="EMBL" id="CGCX01000281">
    <property type="protein sequence ID" value="CFR71710.1"/>
    <property type="molecule type" value="Genomic_DNA"/>
</dbReference>
<evidence type="ECO:0000313" key="5">
    <source>
        <dbReference type="EMBL" id="CNV39841.1"/>
    </source>
</evidence>
<evidence type="ECO:0000313" key="1">
    <source>
        <dbReference type="EMBL" id="AUS50380.1"/>
    </source>
</evidence>
<dbReference type="Proteomes" id="UP000048289">
    <property type="component" value="Unassembled WGS sequence"/>
</dbReference>
<evidence type="ECO:0000313" key="14">
    <source>
        <dbReference type="Proteomes" id="UP000236349"/>
    </source>
</evidence>
<reference evidence="7" key="2">
    <citation type="submission" date="2015-03" db="EMBL/GenBank/DDBJ databases">
        <authorList>
            <consortium name="Pathogen Informatics"/>
            <person name="Murphy D."/>
        </authorList>
    </citation>
    <scope>NUCLEOTIDE SEQUENCE</scope>
    <source>
        <strain evidence="7">N09902308</strain>
    </source>
</reference>
<evidence type="ECO:0000313" key="4">
    <source>
        <dbReference type="EMBL" id="CKQ77880.1"/>
    </source>
</evidence>
<dbReference type="Proteomes" id="UP000050164">
    <property type="component" value="Unassembled WGS sequence"/>
</dbReference>
<gene>
    <name evidence="1" type="ORF">CAB90_01453</name>
    <name evidence="3" type="ORF">ERS007657_01031</name>
    <name evidence="5" type="ORF">ERS007661_02268</name>
    <name evidence="6" type="ORF">ERS007679_00639</name>
    <name evidence="2" type="ORF">ERS007681_00392</name>
    <name evidence="7" type="ORF">ERS007739_02505</name>
    <name evidence="4" type="ORF">ERS027659_00116</name>
</gene>
<accession>A0A0T9D5K5</accession>
<organism evidence="1 14">
    <name type="scientific">Mycobacterium tuberculosis</name>
    <dbReference type="NCBI Taxonomy" id="1773"/>
    <lineage>
        <taxon>Bacteria</taxon>
        <taxon>Bacillati</taxon>
        <taxon>Actinomycetota</taxon>
        <taxon>Actinomycetes</taxon>
        <taxon>Mycobacteriales</taxon>
        <taxon>Mycobacteriaceae</taxon>
        <taxon>Mycobacterium</taxon>
        <taxon>Mycobacterium tuberculosis complex</taxon>
    </lineage>
</organism>
<evidence type="ECO:0000313" key="10">
    <source>
        <dbReference type="Proteomes" id="UP000045842"/>
    </source>
</evidence>
<evidence type="ECO:0000313" key="13">
    <source>
        <dbReference type="Proteomes" id="UP000050164"/>
    </source>
</evidence>
<dbReference type="Proteomes" id="UP000045842">
    <property type="component" value="Unassembled WGS sequence"/>
</dbReference>
<evidence type="ECO:0000313" key="3">
    <source>
        <dbReference type="EMBL" id="CFR71710.1"/>
    </source>
</evidence>
<proteinExistence type="predicted"/>
<evidence type="ECO:0000313" key="9">
    <source>
        <dbReference type="Proteomes" id="UP000039217"/>
    </source>
</evidence>
<sequence length="83" mass="9284">MRKRTGTPLRLRNTDQVKQFHRTPTSGLLANTGLVHLDGLGDLVADGVDRGERRHRILEHRADRLASKPGHRVVGKPQQFGTL</sequence>
<dbReference type="EMBL" id="CSBK01001160">
    <property type="protein sequence ID" value="COY37547.1"/>
    <property type="molecule type" value="Genomic_DNA"/>
</dbReference>
<name>A0A0T9D5K5_MYCTX</name>
<evidence type="ECO:0000313" key="2">
    <source>
        <dbReference type="EMBL" id="CFE35857.1"/>
    </source>
</evidence>
<protein>
    <submittedName>
        <fullName evidence="1">Uncharacterized protein</fullName>
    </submittedName>
</protein>
<evidence type="ECO:0000313" key="6">
    <source>
        <dbReference type="EMBL" id="COU92011.1"/>
    </source>
</evidence>